<reference evidence="1" key="2">
    <citation type="submission" date="2021-03" db="UniProtKB">
        <authorList>
            <consortium name="EnsemblPlants"/>
        </authorList>
    </citation>
    <scope>IDENTIFICATION</scope>
</reference>
<keyword evidence="2" id="KW-1185">Reference proteome</keyword>
<dbReference type="Gramene" id="AUR62027172-RA">
    <property type="protein sequence ID" value="AUR62027172-RA:cds"/>
    <property type="gene ID" value="AUR62027172"/>
</dbReference>
<dbReference type="AlphaFoldDB" id="A0A803MCH9"/>
<accession>A0A803MCH9</accession>
<reference evidence="1" key="1">
    <citation type="journal article" date="2017" name="Nature">
        <title>The genome of Chenopodium quinoa.</title>
        <authorList>
            <person name="Jarvis D.E."/>
            <person name="Ho Y.S."/>
            <person name="Lightfoot D.J."/>
            <person name="Schmoeckel S.M."/>
            <person name="Li B."/>
            <person name="Borm T.J.A."/>
            <person name="Ohyanagi H."/>
            <person name="Mineta K."/>
            <person name="Michell C.T."/>
            <person name="Saber N."/>
            <person name="Kharbatia N.M."/>
            <person name="Rupper R.R."/>
            <person name="Sharp A.R."/>
            <person name="Dally N."/>
            <person name="Boughton B.A."/>
            <person name="Woo Y.H."/>
            <person name="Gao G."/>
            <person name="Schijlen E.G.W.M."/>
            <person name="Guo X."/>
            <person name="Momin A.A."/>
            <person name="Negrao S."/>
            <person name="Al-Babili S."/>
            <person name="Gehring C."/>
            <person name="Roessner U."/>
            <person name="Jung C."/>
            <person name="Murphy K."/>
            <person name="Arold S.T."/>
            <person name="Gojobori T."/>
            <person name="van der Linden C.G."/>
            <person name="van Loo E.N."/>
            <person name="Jellen E.N."/>
            <person name="Maughan P.J."/>
            <person name="Tester M."/>
        </authorList>
    </citation>
    <scope>NUCLEOTIDE SEQUENCE [LARGE SCALE GENOMIC DNA]</scope>
    <source>
        <strain evidence="1">cv. PI 614886</strain>
    </source>
</reference>
<sequence length="187" mass="18668">MLYREVIDAFHYWDGDGAMVGIVGMVVGIAGKGGNAILGAEGMDGNGGKVAGNGDTFVGFGRVGAAGIVGRGLAAGSGGDVVDCGRVGVVCIAGRGLAADSGGNAVDCGRVCAAGIAGRGLVAESGGNVAGCGRLLVTAGTAGKGLDGIGGMLGFGKWWQSCLGHSWDSRHSRNARLWQWLDWRKCL</sequence>
<evidence type="ECO:0000313" key="1">
    <source>
        <dbReference type="EnsemblPlants" id="AUR62027172-RA:cds"/>
    </source>
</evidence>
<name>A0A803MCH9_CHEQI</name>
<dbReference type="EnsemblPlants" id="AUR62027172-RA">
    <property type="protein sequence ID" value="AUR62027172-RA:cds"/>
    <property type="gene ID" value="AUR62027172"/>
</dbReference>
<proteinExistence type="predicted"/>
<organism evidence="1 2">
    <name type="scientific">Chenopodium quinoa</name>
    <name type="common">Quinoa</name>
    <dbReference type="NCBI Taxonomy" id="63459"/>
    <lineage>
        <taxon>Eukaryota</taxon>
        <taxon>Viridiplantae</taxon>
        <taxon>Streptophyta</taxon>
        <taxon>Embryophyta</taxon>
        <taxon>Tracheophyta</taxon>
        <taxon>Spermatophyta</taxon>
        <taxon>Magnoliopsida</taxon>
        <taxon>eudicotyledons</taxon>
        <taxon>Gunneridae</taxon>
        <taxon>Pentapetalae</taxon>
        <taxon>Caryophyllales</taxon>
        <taxon>Chenopodiaceae</taxon>
        <taxon>Chenopodioideae</taxon>
        <taxon>Atripliceae</taxon>
        <taxon>Chenopodium</taxon>
    </lineage>
</organism>
<dbReference type="Proteomes" id="UP000596660">
    <property type="component" value="Unplaced"/>
</dbReference>
<evidence type="ECO:0000313" key="2">
    <source>
        <dbReference type="Proteomes" id="UP000596660"/>
    </source>
</evidence>
<protein>
    <submittedName>
        <fullName evidence="1">Uncharacterized protein</fullName>
    </submittedName>
</protein>